<dbReference type="EMBL" id="FOIB01000002">
    <property type="protein sequence ID" value="SET62470.1"/>
    <property type="molecule type" value="Genomic_DNA"/>
</dbReference>
<gene>
    <name evidence="1" type="ORF">SAMN05443572_102924</name>
</gene>
<keyword evidence="2" id="KW-1185">Reference proteome</keyword>
<evidence type="ECO:0008006" key="3">
    <source>
        <dbReference type="Google" id="ProtNLM"/>
    </source>
</evidence>
<evidence type="ECO:0000313" key="2">
    <source>
        <dbReference type="Proteomes" id="UP000183760"/>
    </source>
</evidence>
<evidence type="ECO:0000313" key="1">
    <source>
        <dbReference type="EMBL" id="SET62470.1"/>
    </source>
</evidence>
<accession>A0ABY1C3W9</accession>
<organism evidence="1 2">
    <name type="scientific">Myxococcus fulvus</name>
    <dbReference type="NCBI Taxonomy" id="33"/>
    <lineage>
        <taxon>Bacteria</taxon>
        <taxon>Pseudomonadati</taxon>
        <taxon>Myxococcota</taxon>
        <taxon>Myxococcia</taxon>
        <taxon>Myxococcales</taxon>
        <taxon>Cystobacterineae</taxon>
        <taxon>Myxococcaceae</taxon>
        <taxon>Myxococcus</taxon>
    </lineage>
</organism>
<dbReference type="Proteomes" id="UP000183760">
    <property type="component" value="Unassembled WGS sequence"/>
</dbReference>
<protein>
    <recommendedName>
        <fullName evidence="3">Endonuclease/exonuclease/phosphatase domain-containing protein</fullName>
    </recommendedName>
</protein>
<dbReference type="RefSeq" id="WP_218035643.1">
    <property type="nucleotide sequence ID" value="NZ_BJXR01000013.1"/>
</dbReference>
<name>A0ABY1C3W9_MYXFU</name>
<reference evidence="1 2" key="1">
    <citation type="submission" date="2016-10" db="EMBL/GenBank/DDBJ databases">
        <authorList>
            <person name="Varghese N."/>
            <person name="Submissions S."/>
        </authorList>
    </citation>
    <scope>NUCLEOTIDE SEQUENCE [LARGE SCALE GENOMIC DNA]</scope>
    <source>
        <strain evidence="1 2">DSM 16525</strain>
    </source>
</reference>
<sequence>MRARRCTSPRGVLITADLNAVMHWEPEFFGAYLDHHQDRLMNNDDLDVAPGRYLADISGFSRLEAPQHALGDGLVLHAVERFPDTLPTEDFDFTLAPAPHAAR</sequence>
<proteinExistence type="predicted"/>
<comment type="caution">
    <text evidence="1">The sequence shown here is derived from an EMBL/GenBank/DDBJ whole genome shotgun (WGS) entry which is preliminary data.</text>
</comment>